<feature type="compositionally biased region" description="Polar residues" evidence="1">
    <location>
        <begin position="756"/>
        <end position="774"/>
    </location>
</feature>
<evidence type="ECO:0000313" key="2">
    <source>
        <dbReference type="EMBL" id="BBG96905.1"/>
    </source>
</evidence>
<sequence length="1239" mass="128383">MAAAAREEKQKQAYEGMGAGGKFRKTPFRRTSHSTPYDRPPTSLRNPSTANDGWLSKLVDPAQRLISYSAHRLFSSVFRRRLPPPQSPSTGVNHEVRIKGKEDVTMYPPGVQKGTVDQSAGPSTTADGGESEVVPSKPVVSHDKKEEFLKTPVQDKNGIESRLVSNPVVNTSVLHEDVASPAELAKAYMGSRPSKVSPSMLGLRGQAHHEDSPILSSLPIQSKSPMMSLVPWTSGNGGAQENGFVTPRSRGRSAIYNMARTPYSRVRTTTTFKGAGSTVDAYGGASSSQSVLEQSQPSGSKQGVLKRRFSVLDNDIGSVGPIRRIRQKPNLLSSRGLSSPVYSTTSSIRGTRISSEAAQNPPSSIWKPLSLGEPKHNALSENGTMLKMASKILEQLDKLVSPKEKSSETNLHTVRDKSPTKLSPSMLRGQALKSLEDVDSSKFMDNVHNNKSNSKLNVSFDRLIPDARDFTSENEDKVKENGPSRIRAPCDSSTILMNGEDSTTEKDIVPNVKTAVSTALNAVHPPQKKRAFRMSAHEDYLELDDDDNSMVETFSTEKSSIGTATATLEKPPALSDGSVPAENGTNTIGSSASSFSKMVSTQPSSNTIGSSESSFSKMVSTQPSFTYDKVAPPEESNAGPSMFNFGGKVTSMKDSDAASPVFNYVSKSVDEVEQPQFAFASSPAVDESVDVKSGAFSVPKPESSSSVSAVVAAATNSVLKPLESDKADNKNNAGVSFRIPETALFSVSSAPSTTGIFSNGTPSNNSSLNNGSTPPFSPSVPSAFLTSPNSSGSMTLTANTNSGNNITSATAVTTDSCNVSSAAPAPSFSPVSNFKVESSTASTAVTTNSSNVPRSNPAPSMPAASILFESCTASIAVTPVPVNSSLDSFEGKNKEDKGFGNLSSTSFAATSAAIPSTGSGMVGLVSGGAATTSATNQSQGTRFGAGSGSVPISQRTGIASSAASPSFELSGSTGQFGSTSAPNLFSSGASTGFGSSAPSLEANSSSSTAPRIFGSSWESPKSPAFASTTSLSAGFSYGASLATSAPTLFGGSSTAATPSNTPFVFGGSSTAAATTNRAPIPFGASAVSSTNANGASMMFGSSNGASSTSMSPFTSSAASTAPSQPAFGNPNPAFPFGSSGNNDQMNFVDSMAEDTNQASTPTVPVFGVFGLHPGSNPQSGSVFGSTPAVPSANPFQFSSQQNPANPQNPSPFPASAVWVQVKGGASHWALVVTSLTEEW</sequence>
<feature type="compositionally biased region" description="Polar residues" evidence="1">
    <location>
        <begin position="330"/>
        <end position="342"/>
    </location>
</feature>
<dbReference type="AlphaFoldDB" id="A0A4Y1QYL3"/>
<feature type="region of interest" description="Disordered" evidence="1">
    <location>
        <begin position="103"/>
        <end position="144"/>
    </location>
</feature>
<dbReference type="GO" id="GO:0005635">
    <property type="term" value="C:nuclear envelope"/>
    <property type="evidence" value="ECO:0007669"/>
    <property type="project" value="TreeGrafter"/>
</dbReference>
<dbReference type="PANTHER" id="PTHR33416">
    <property type="entry name" value="NUCLEAR PORE COMPLEX PROTEIN NUP1"/>
    <property type="match status" value="1"/>
</dbReference>
<feature type="compositionally biased region" description="Basic residues" evidence="1">
    <location>
        <begin position="22"/>
        <end position="32"/>
    </location>
</feature>
<reference evidence="2" key="1">
    <citation type="journal article" date="2019" name="Science">
        <title>Mutation of a bHLH transcription factor allowed almond domestication.</title>
        <authorList>
            <person name="Sanchez-Perez R."/>
            <person name="Pavan S."/>
            <person name="Mazzeo R."/>
            <person name="Moldovan C."/>
            <person name="Aiese Cigliano R."/>
            <person name="Del Cueto J."/>
            <person name="Ricciardi F."/>
            <person name="Lotti C."/>
            <person name="Ricciardi L."/>
            <person name="Dicenta F."/>
            <person name="Lopez-Marques R.L."/>
            <person name="Lindberg Moller B."/>
        </authorList>
    </citation>
    <scope>NUCLEOTIDE SEQUENCE</scope>
</reference>
<evidence type="ECO:0000256" key="1">
    <source>
        <dbReference type="SAM" id="MobiDB-lite"/>
    </source>
</evidence>
<dbReference type="GO" id="GO:0071763">
    <property type="term" value="P:nuclear membrane organization"/>
    <property type="evidence" value="ECO:0007669"/>
    <property type="project" value="TreeGrafter"/>
</dbReference>
<feature type="compositionally biased region" description="Low complexity" evidence="1">
    <location>
        <begin position="996"/>
        <end position="1009"/>
    </location>
</feature>
<feature type="region of interest" description="Disordered" evidence="1">
    <location>
        <begin position="1192"/>
        <end position="1211"/>
    </location>
</feature>
<feature type="compositionally biased region" description="Low complexity" evidence="1">
    <location>
        <begin position="343"/>
        <end position="355"/>
    </location>
</feature>
<feature type="compositionally biased region" description="Polar residues" evidence="1">
    <location>
        <begin position="930"/>
        <end position="941"/>
    </location>
</feature>
<feature type="region of interest" description="Disordered" evidence="1">
    <location>
        <begin position="1"/>
        <end position="53"/>
    </location>
</feature>
<feature type="region of interest" description="Disordered" evidence="1">
    <location>
        <begin position="330"/>
        <end position="369"/>
    </location>
</feature>
<feature type="compositionally biased region" description="Basic and acidic residues" evidence="1">
    <location>
        <begin position="1"/>
        <end position="12"/>
    </location>
</feature>
<feature type="region of interest" description="Disordered" evidence="1">
    <location>
        <begin position="283"/>
        <end position="304"/>
    </location>
</feature>
<accession>A0A4Y1QYL3</accession>
<feature type="compositionally biased region" description="Basic and acidic residues" evidence="1">
    <location>
        <begin position="403"/>
        <end position="419"/>
    </location>
</feature>
<organism evidence="2">
    <name type="scientific">Prunus dulcis</name>
    <name type="common">Almond</name>
    <name type="synonym">Amygdalus dulcis</name>
    <dbReference type="NCBI Taxonomy" id="3755"/>
    <lineage>
        <taxon>Eukaryota</taxon>
        <taxon>Viridiplantae</taxon>
        <taxon>Streptophyta</taxon>
        <taxon>Embryophyta</taxon>
        <taxon>Tracheophyta</taxon>
        <taxon>Spermatophyta</taxon>
        <taxon>Magnoliopsida</taxon>
        <taxon>eudicotyledons</taxon>
        <taxon>Gunneridae</taxon>
        <taxon>Pentapetalae</taxon>
        <taxon>rosids</taxon>
        <taxon>fabids</taxon>
        <taxon>Rosales</taxon>
        <taxon>Rosaceae</taxon>
        <taxon>Amygdaloideae</taxon>
        <taxon>Amygdaleae</taxon>
        <taxon>Prunus</taxon>
    </lineage>
</organism>
<feature type="compositionally biased region" description="Polar residues" evidence="1">
    <location>
        <begin position="285"/>
        <end position="301"/>
    </location>
</feature>
<feature type="region of interest" description="Disordered" evidence="1">
    <location>
        <begin position="930"/>
        <end position="950"/>
    </location>
</feature>
<feature type="compositionally biased region" description="Polar residues" evidence="1">
    <location>
        <begin position="556"/>
        <end position="566"/>
    </location>
</feature>
<feature type="region of interest" description="Disordered" evidence="1">
    <location>
        <begin position="996"/>
        <end position="1020"/>
    </location>
</feature>
<gene>
    <name evidence="2" type="ORF">Prudu_005861</name>
</gene>
<name>A0A4Y1QYL3_PRUDU</name>
<feature type="compositionally biased region" description="Polar residues" evidence="1">
    <location>
        <begin position="115"/>
        <end position="126"/>
    </location>
</feature>
<dbReference type="GO" id="GO:0016973">
    <property type="term" value="P:poly(A)+ mRNA export from nucleus"/>
    <property type="evidence" value="ECO:0007669"/>
    <property type="project" value="TreeGrafter"/>
</dbReference>
<proteinExistence type="predicted"/>
<dbReference type="EMBL" id="AP019298">
    <property type="protein sequence ID" value="BBG96905.1"/>
    <property type="molecule type" value="Genomic_DNA"/>
</dbReference>
<dbReference type="PANTHER" id="PTHR33416:SF20">
    <property type="entry name" value="NUCLEAR PORE COMPLEX PROTEIN NUP1"/>
    <property type="match status" value="1"/>
</dbReference>
<feature type="region of interest" description="Disordered" evidence="1">
    <location>
        <begin position="556"/>
        <end position="581"/>
    </location>
</feature>
<feature type="region of interest" description="Disordered" evidence="1">
    <location>
        <begin position="756"/>
        <end position="792"/>
    </location>
</feature>
<protein>
    <submittedName>
        <fullName evidence="2">Uncharacterized protein</fullName>
    </submittedName>
</protein>
<feature type="region of interest" description="Disordered" evidence="1">
    <location>
        <begin position="403"/>
        <end position="424"/>
    </location>
</feature>
<feature type="compositionally biased region" description="Low complexity" evidence="1">
    <location>
        <begin position="1196"/>
        <end position="1205"/>
    </location>
</feature>